<protein>
    <submittedName>
        <fullName evidence="1">Uncharacterized protein</fullName>
    </submittedName>
</protein>
<name>A0A0A8Y6W5_ARUDO</name>
<reference evidence="1" key="1">
    <citation type="submission" date="2014-09" db="EMBL/GenBank/DDBJ databases">
        <authorList>
            <person name="Magalhaes I.L.F."/>
            <person name="Oliveira U."/>
            <person name="Santos F.R."/>
            <person name="Vidigal T.H.D.A."/>
            <person name="Brescovit A.D."/>
            <person name="Santos A.J."/>
        </authorList>
    </citation>
    <scope>NUCLEOTIDE SEQUENCE</scope>
    <source>
        <tissue evidence="1">Shoot tissue taken approximately 20 cm above the soil surface</tissue>
    </source>
</reference>
<accession>A0A0A8Y6W5</accession>
<reference evidence="1" key="2">
    <citation type="journal article" date="2015" name="Data Brief">
        <title>Shoot transcriptome of the giant reed, Arundo donax.</title>
        <authorList>
            <person name="Barrero R.A."/>
            <person name="Guerrero F.D."/>
            <person name="Moolhuijzen P."/>
            <person name="Goolsby J.A."/>
            <person name="Tidwell J."/>
            <person name="Bellgard S.E."/>
            <person name="Bellgard M.I."/>
        </authorList>
    </citation>
    <scope>NUCLEOTIDE SEQUENCE</scope>
    <source>
        <tissue evidence="1">Shoot tissue taken approximately 20 cm above the soil surface</tissue>
    </source>
</reference>
<evidence type="ECO:0000313" key="1">
    <source>
        <dbReference type="EMBL" id="JAD21799.1"/>
    </source>
</evidence>
<organism evidence="1">
    <name type="scientific">Arundo donax</name>
    <name type="common">Giant reed</name>
    <name type="synonym">Donax arundinaceus</name>
    <dbReference type="NCBI Taxonomy" id="35708"/>
    <lineage>
        <taxon>Eukaryota</taxon>
        <taxon>Viridiplantae</taxon>
        <taxon>Streptophyta</taxon>
        <taxon>Embryophyta</taxon>
        <taxon>Tracheophyta</taxon>
        <taxon>Spermatophyta</taxon>
        <taxon>Magnoliopsida</taxon>
        <taxon>Liliopsida</taxon>
        <taxon>Poales</taxon>
        <taxon>Poaceae</taxon>
        <taxon>PACMAD clade</taxon>
        <taxon>Arundinoideae</taxon>
        <taxon>Arundineae</taxon>
        <taxon>Arundo</taxon>
    </lineage>
</organism>
<sequence length="14" mass="1602">MTLHLTTVQVQMSI</sequence>
<proteinExistence type="predicted"/>
<dbReference type="EMBL" id="GBRH01276096">
    <property type="protein sequence ID" value="JAD21799.1"/>
    <property type="molecule type" value="Transcribed_RNA"/>
</dbReference>